<dbReference type="OrthoDB" id="5297879at2"/>
<proteinExistence type="inferred from homology"/>
<dbReference type="AlphaFoldDB" id="A0A1W1X2S8"/>
<dbReference type="GO" id="GO:0000976">
    <property type="term" value="F:transcription cis-regulatory region binding"/>
    <property type="evidence" value="ECO:0007669"/>
    <property type="project" value="TreeGrafter"/>
</dbReference>
<evidence type="ECO:0000256" key="3">
    <source>
        <dbReference type="ARBA" id="ARBA00022490"/>
    </source>
</evidence>
<evidence type="ECO:0000313" key="7">
    <source>
        <dbReference type="Proteomes" id="UP000192761"/>
    </source>
</evidence>
<gene>
    <name evidence="6" type="ORF">SAMN02745857_00510</name>
</gene>
<comment type="similarity">
    <text evidence="2">Belongs to the histone-like protein H-NS family.</text>
</comment>
<name>A0A1W1X2S8_9NEIS</name>
<dbReference type="Proteomes" id="UP000192761">
    <property type="component" value="Unassembled WGS sequence"/>
</dbReference>
<protein>
    <submittedName>
        <fullName evidence="6">DNA-binding protein H-NS</fullName>
    </submittedName>
</protein>
<reference evidence="6 7" key="1">
    <citation type="submission" date="2017-04" db="EMBL/GenBank/DDBJ databases">
        <authorList>
            <person name="Afonso C.L."/>
            <person name="Miller P.J."/>
            <person name="Scott M.A."/>
            <person name="Spackman E."/>
            <person name="Goraichik I."/>
            <person name="Dimitrov K.M."/>
            <person name="Suarez D.L."/>
            <person name="Swayne D.E."/>
        </authorList>
    </citation>
    <scope>NUCLEOTIDE SEQUENCE [LARGE SCALE GENOMIC DNA]</scope>
    <source>
        <strain evidence="6 7">DSM 23236</strain>
    </source>
</reference>
<accession>A0A1W1X2S8</accession>
<sequence length="108" mass="11868">MSDLSQYTLPELFQLQKDIAATIARRQVEDKKATLDLLKQLAQERGFDLKDLVGGAAAAEPRAKQKGAGVAQYRNPADASATWTGRGRKPLWVIEFLSNGGQLDQLKI</sequence>
<dbReference type="GO" id="GO:0003680">
    <property type="term" value="F:minor groove of adenine-thymine-rich DNA binding"/>
    <property type="evidence" value="ECO:0007669"/>
    <property type="project" value="TreeGrafter"/>
</dbReference>
<dbReference type="GO" id="GO:0032993">
    <property type="term" value="C:protein-DNA complex"/>
    <property type="evidence" value="ECO:0007669"/>
    <property type="project" value="TreeGrafter"/>
</dbReference>
<dbReference type="GO" id="GO:0001217">
    <property type="term" value="F:DNA-binding transcription repressor activity"/>
    <property type="evidence" value="ECO:0007669"/>
    <property type="project" value="TreeGrafter"/>
</dbReference>
<dbReference type="InterPro" id="IPR027444">
    <property type="entry name" value="H-NS_C_dom"/>
</dbReference>
<dbReference type="GO" id="GO:0005829">
    <property type="term" value="C:cytosol"/>
    <property type="evidence" value="ECO:0007669"/>
    <property type="project" value="TreeGrafter"/>
</dbReference>
<dbReference type="PANTHER" id="PTHR38097:SF2">
    <property type="entry name" value="DNA-BINDING PROTEIN STPA"/>
    <property type="match status" value="1"/>
</dbReference>
<keyword evidence="7" id="KW-1185">Reference proteome</keyword>
<organism evidence="6 7">
    <name type="scientific">Andreprevotia lacus DSM 23236</name>
    <dbReference type="NCBI Taxonomy" id="1121001"/>
    <lineage>
        <taxon>Bacteria</taxon>
        <taxon>Pseudomonadati</taxon>
        <taxon>Pseudomonadota</taxon>
        <taxon>Betaproteobacteria</taxon>
        <taxon>Neisseriales</taxon>
        <taxon>Chitinibacteraceae</taxon>
        <taxon>Andreprevotia</taxon>
    </lineage>
</organism>
<evidence type="ECO:0000256" key="2">
    <source>
        <dbReference type="ARBA" id="ARBA00010610"/>
    </source>
</evidence>
<evidence type="ECO:0000259" key="5">
    <source>
        <dbReference type="SMART" id="SM00528"/>
    </source>
</evidence>
<evidence type="ECO:0000256" key="4">
    <source>
        <dbReference type="ARBA" id="ARBA00023125"/>
    </source>
</evidence>
<dbReference type="RefSeq" id="WP_084088971.1">
    <property type="nucleotide sequence ID" value="NZ_FWXD01000002.1"/>
</dbReference>
<comment type="subcellular location">
    <subcellularLocation>
        <location evidence="1">Cytoplasm</location>
        <location evidence="1">Nucleoid</location>
    </subcellularLocation>
</comment>
<feature type="domain" description="DNA-binding protein H-NS-like C-terminal" evidence="5">
    <location>
        <begin position="63"/>
        <end position="108"/>
    </location>
</feature>
<keyword evidence="4 6" id="KW-0238">DNA-binding</keyword>
<dbReference type="Gene3D" id="4.10.430.10">
    <property type="entry name" value="Histone-like protein H-NS, C-terminal domain"/>
    <property type="match status" value="1"/>
</dbReference>
<dbReference type="EMBL" id="FWXD01000002">
    <property type="protein sequence ID" value="SMC18252.1"/>
    <property type="molecule type" value="Genomic_DNA"/>
</dbReference>
<keyword evidence="3" id="KW-0963">Cytoplasm</keyword>
<dbReference type="SMART" id="SM00528">
    <property type="entry name" value="HNS"/>
    <property type="match status" value="1"/>
</dbReference>
<dbReference type="PANTHER" id="PTHR38097">
    <property type="match status" value="1"/>
</dbReference>
<evidence type="ECO:0000313" key="6">
    <source>
        <dbReference type="EMBL" id="SMC18252.1"/>
    </source>
</evidence>
<dbReference type="GO" id="GO:0003681">
    <property type="term" value="F:bent DNA binding"/>
    <property type="evidence" value="ECO:0007669"/>
    <property type="project" value="TreeGrafter"/>
</dbReference>
<dbReference type="SUPFAM" id="SSF81273">
    <property type="entry name" value="H-NS histone-like proteins"/>
    <property type="match status" value="1"/>
</dbReference>
<evidence type="ECO:0000256" key="1">
    <source>
        <dbReference type="ARBA" id="ARBA00004453"/>
    </source>
</evidence>
<dbReference type="InterPro" id="IPR037150">
    <property type="entry name" value="H-NS_C_dom_sf"/>
</dbReference>
<dbReference type="Pfam" id="PF00816">
    <property type="entry name" value="Histone_HNS"/>
    <property type="match status" value="1"/>
</dbReference>
<dbReference type="GO" id="GO:0009295">
    <property type="term" value="C:nucleoid"/>
    <property type="evidence" value="ECO:0007669"/>
    <property type="project" value="UniProtKB-SubCell"/>
</dbReference>
<dbReference type="STRING" id="1121001.SAMN02745857_00510"/>